<organism evidence="1 2">
    <name type="scientific">Bradyrhizobium niftali</name>
    <dbReference type="NCBI Taxonomy" id="2560055"/>
    <lineage>
        <taxon>Bacteria</taxon>
        <taxon>Pseudomonadati</taxon>
        <taxon>Pseudomonadota</taxon>
        <taxon>Alphaproteobacteria</taxon>
        <taxon>Hyphomicrobiales</taxon>
        <taxon>Nitrobacteraceae</taxon>
        <taxon>Bradyrhizobium</taxon>
    </lineage>
</organism>
<sequence>MSALYAMSLVGMGGTGGGTVYVGNGKIVGVGAGNLRYSGTYIEQAGRIKGTVNLYAPTGGTLVTGAQVTADSRWSLTLDWPANFLDGKPQALMVEGHPVHIIMEKIGDI</sequence>
<dbReference type="EMBL" id="SPQT01000027">
    <property type="protein sequence ID" value="TFV42251.1"/>
    <property type="molecule type" value="Genomic_DNA"/>
</dbReference>
<comment type="caution">
    <text evidence="1">The sequence shown here is derived from an EMBL/GenBank/DDBJ whole genome shotgun (WGS) entry which is preliminary data.</text>
</comment>
<dbReference type="RefSeq" id="WP_135178023.1">
    <property type="nucleotide sequence ID" value="NZ_SPQT01000027.1"/>
</dbReference>
<evidence type="ECO:0000313" key="1">
    <source>
        <dbReference type="EMBL" id="TFV42251.1"/>
    </source>
</evidence>
<evidence type="ECO:0000313" key="2">
    <source>
        <dbReference type="Proteomes" id="UP000297966"/>
    </source>
</evidence>
<keyword evidence="2" id="KW-1185">Reference proteome</keyword>
<protein>
    <submittedName>
        <fullName evidence="1">Uncharacterized protein</fullName>
    </submittedName>
</protein>
<proteinExistence type="predicted"/>
<name>A0A4Y9LFL0_9BRAD</name>
<dbReference type="Proteomes" id="UP000297966">
    <property type="component" value="Unassembled WGS sequence"/>
</dbReference>
<gene>
    <name evidence="1" type="ORF">E4K65_35120</name>
</gene>
<dbReference type="AlphaFoldDB" id="A0A4Y9LFL0"/>
<accession>A0A4Y9LFL0</accession>
<reference evidence="1 2" key="1">
    <citation type="submission" date="2019-03" db="EMBL/GenBank/DDBJ databases">
        <title>Bradyrhizobium diversity isolated from nodules of Chamaecrista fasciculata.</title>
        <authorList>
            <person name="Klepa M.S."/>
            <person name="Urquiaga M.O."/>
            <person name="Hungria M."/>
            <person name="Delamuta J.R."/>
        </authorList>
    </citation>
    <scope>NUCLEOTIDE SEQUENCE [LARGE SCALE GENOMIC DNA]</scope>
    <source>
        <strain evidence="1 2">CNPSo 3448</strain>
    </source>
</reference>
<dbReference type="OrthoDB" id="8480767at2"/>